<reference evidence="2" key="2">
    <citation type="journal article" date="2023" name="Front. Microbiol.">
        <title>Ralstonia chuxiongensis sp. nov., Ralstonia mojiangensis sp. nov., and Ralstonia soli sp. nov., isolated from tobacco fields, are three novel species in the family Burkholderiaceae.</title>
        <authorList>
            <person name="Lu C.H."/>
            <person name="Zhang Y.Y."/>
            <person name="Jiang N."/>
            <person name="Chen W."/>
            <person name="Shao X."/>
            <person name="Zhao Z.M."/>
            <person name="Lu W.L."/>
            <person name="Hu X."/>
            <person name="Xi Y.X."/>
            <person name="Zou S.Y."/>
            <person name="Wei Q.J."/>
            <person name="Lin Z.L."/>
            <person name="Gong L."/>
            <person name="Gai X.T."/>
            <person name="Zhang L.Q."/>
            <person name="Li J.Y."/>
            <person name="Jin Y."/>
            <person name="Xia Z.Y."/>
        </authorList>
    </citation>
    <scope>NUCLEOTIDE SEQUENCE</scope>
    <source>
        <strain evidence="2">21MJYT02-11</strain>
    </source>
</reference>
<evidence type="ECO:0008006" key="4">
    <source>
        <dbReference type="Google" id="ProtNLM"/>
    </source>
</evidence>
<comment type="caution">
    <text evidence="2">The sequence shown here is derived from an EMBL/GenBank/DDBJ whole genome shotgun (WGS) entry which is preliminary data.</text>
</comment>
<dbReference type="RefSeq" id="WP_252681585.1">
    <property type="nucleotide sequence ID" value="NZ_JAMXHT010000005.1"/>
</dbReference>
<dbReference type="EMBL" id="JAMXHT010000005">
    <property type="protein sequence ID" value="MCO5399427.1"/>
    <property type="molecule type" value="Genomic_DNA"/>
</dbReference>
<evidence type="ECO:0000313" key="2">
    <source>
        <dbReference type="EMBL" id="MCO5399427.1"/>
    </source>
</evidence>
<organism evidence="2 3">
    <name type="scientific">Ralstonia soli</name>
    <dbReference type="NCBI Taxonomy" id="2953896"/>
    <lineage>
        <taxon>Bacteria</taxon>
        <taxon>Pseudomonadati</taxon>
        <taxon>Pseudomonadota</taxon>
        <taxon>Betaproteobacteria</taxon>
        <taxon>Burkholderiales</taxon>
        <taxon>Burkholderiaceae</taxon>
        <taxon>Ralstonia</taxon>
    </lineage>
</organism>
<name>A0ABT1ALW6_9RALS</name>
<feature type="chain" id="PRO_5047096686" description="Transmembrane protein" evidence="1">
    <location>
        <begin position="25"/>
        <end position="52"/>
    </location>
</feature>
<protein>
    <recommendedName>
        <fullName evidence="4">Transmembrane protein</fullName>
    </recommendedName>
</protein>
<proteinExistence type="predicted"/>
<evidence type="ECO:0000256" key="1">
    <source>
        <dbReference type="SAM" id="SignalP"/>
    </source>
</evidence>
<dbReference type="Proteomes" id="UP001162811">
    <property type="component" value="Unassembled WGS sequence"/>
</dbReference>
<reference evidence="2" key="1">
    <citation type="submission" date="2022-06" db="EMBL/GenBank/DDBJ databases">
        <authorList>
            <person name="Lu C.-H."/>
        </authorList>
    </citation>
    <scope>NUCLEOTIDE SEQUENCE</scope>
    <source>
        <strain evidence="2">21MJYT02-11</strain>
    </source>
</reference>
<gene>
    <name evidence="2" type="ORF">NG900_14610</name>
</gene>
<keyword evidence="3" id="KW-1185">Reference proteome</keyword>
<feature type="signal peptide" evidence="1">
    <location>
        <begin position="1"/>
        <end position="24"/>
    </location>
</feature>
<evidence type="ECO:0000313" key="3">
    <source>
        <dbReference type="Proteomes" id="UP001162811"/>
    </source>
</evidence>
<keyword evidence="1" id="KW-0732">Signal</keyword>
<accession>A0ABT1ALW6</accession>
<sequence>MKHMTMRFLLAVAMLTAVSGTVVAYAALYSPMAHAEPCGGRGYPEGKGGCQP</sequence>